<dbReference type="Proteomes" id="UP001341840">
    <property type="component" value="Unassembled WGS sequence"/>
</dbReference>
<gene>
    <name evidence="1" type="ORF">PIB30_065756</name>
</gene>
<evidence type="ECO:0000313" key="2">
    <source>
        <dbReference type="Proteomes" id="UP001341840"/>
    </source>
</evidence>
<protein>
    <submittedName>
        <fullName evidence="1">Uncharacterized protein</fullName>
    </submittedName>
</protein>
<accession>A0ABU6WKE7</accession>
<sequence length="60" mass="6591">MAVIPTSPTIVGDSFAREMEFNFYVFPDSGALKNMGPFVRVELHLSKLGCMRPKLAGTSK</sequence>
<feature type="non-terminal residue" evidence="1">
    <location>
        <position position="60"/>
    </location>
</feature>
<reference evidence="1 2" key="1">
    <citation type="journal article" date="2023" name="Plants (Basel)">
        <title>Bridging the Gap: Combining Genomics and Transcriptomics Approaches to Understand Stylosanthes scabra, an Orphan Legume from the Brazilian Caatinga.</title>
        <authorList>
            <person name="Ferreira-Neto J.R.C."/>
            <person name="da Silva M.D."/>
            <person name="Binneck E."/>
            <person name="de Melo N.F."/>
            <person name="da Silva R.H."/>
            <person name="de Melo A.L.T.M."/>
            <person name="Pandolfi V."/>
            <person name="Bustamante F.O."/>
            <person name="Brasileiro-Vidal A.C."/>
            <person name="Benko-Iseppon A.M."/>
        </authorList>
    </citation>
    <scope>NUCLEOTIDE SEQUENCE [LARGE SCALE GENOMIC DNA]</scope>
    <source>
        <tissue evidence="1">Leaves</tissue>
    </source>
</reference>
<organism evidence="1 2">
    <name type="scientific">Stylosanthes scabra</name>
    <dbReference type="NCBI Taxonomy" id="79078"/>
    <lineage>
        <taxon>Eukaryota</taxon>
        <taxon>Viridiplantae</taxon>
        <taxon>Streptophyta</taxon>
        <taxon>Embryophyta</taxon>
        <taxon>Tracheophyta</taxon>
        <taxon>Spermatophyta</taxon>
        <taxon>Magnoliopsida</taxon>
        <taxon>eudicotyledons</taxon>
        <taxon>Gunneridae</taxon>
        <taxon>Pentapetalae</taxon>
        <taxon>rosids</taxon>
        <taxon>fabids</taxon>
        <taxon>Fabales</taxon>
        <taxon>Fabaceae</taxon>
        <taxon>Papilionoideae</taxon>
        <taxon>50 kb inversion clade</taxon>
        <taxon>dalbergioids sensu lato</taxon>
        <taxon>Dalbergieae</taxon>
        <taxon>Pterocarpus clade</taxon>
        <taxon>Stylosanthes</taxon>
    </lineage>
</organism>
<name>A0ABU6WKE7_9FABA</name>
<dbReference type="EMBL" id="JASCZI010181902">
    <property type="protein sequence ID" value="MED6186346.1"/>
    <property type="molecule type" value="Genomic_DNA"/>
</dbReference>
<keyword evidence="2" id="KW-1185">Reference proteome</keyword>
<evidence type="ECO:0000313" key="1">
    <source>
        <dbReference type="EMBL" id="MED6186346.1"/>
    </source>
</evidence>
<comment type="caution">
    <text evidence="1">The sequence shown here is derived from an EMBL/GenBank/DDBJ whole genome shotgun (WGS) entry which is preliminary data.</text>
</comment>
<proteinExistence type="predicted"/>